<feature type="region of interest" description="Disordered" evidence="1">
    <location>
        <begin position="162"/>
        <end position="197"/>
    </location>
</feature>
<dbReference type="EMBL" id="JAQNDN010000010">
    <property type="protein sequence ID" value="MDC0669744.1"/>
    <property type="molecule type" value="Genomic_DNA"/>
</dbReference>
<organism evidence="2 3">
    <name type="scientific">Nannocystis radixulma</name>
    <dbReference type="NCBI Taxonomy" id="2995305"/>
    <lineage>
        <taxon>Bacteria</taxon>
        <taxon>Pseudomonadati</taxon>
        <taxon>Myxococcota</taxon>
        <taxon>Polyangia</taxon>
        <taxon>Nannocystales</taxon>
        <taxon>Nannocystaceae</taxon>
        <taxon>Nannocystis</taxon>
    </lineage>
</organism>
<dbReference type="RefSeq" id="WP_271999540.1">
    <property type="nucleotide sequence ID" value="NZ_JAQNDN010000010.1"/>
</dbReference>
<name>A0ABT5B6L1_9BACT</name>
<evidence type="ECO:0008006" key="4">
    <source>
        <dbReference type="Google" id="ProtNLM"/>
    </source>
</evidence>
<comment type="caution">
    <text evidence="2">The sequence shown here is derived from an EMBL/GenBank/DDBJ whole genome shotgun (WGS) entry which is preliminary data.</text>
</comment>
<feature type="compositionally biased region" description="Basic and acidic residues" evidence="1">
    <location>
        <begin position="162"/>
        <end position="173"/>
    </location>
</feature>
<sequence>MKKFTIRYPCDIEPERYWREVFFDREYTETLWREAYNTFAYDLVEETIMPDGRRTRTARVTPKLDVPLALRKLIGDSMAFVERGRFEIEGPNAPKWVARLLPARPADILISIETRLERTGPGQSDRIAEVELACPNYQIVEFLESTLRKGLQRASEVTERWLQKHRDSPRSESLDAQTGLLSAFPGPQQMHRWRRGP</sequence>
<dbReference type="Proteomes" id="UP001217838">
    <property type="component" value="Unassembled WGS sequence"/>
</dbReference>
<protein>
    <recommendedName>
        <fullName evidence="4">Polyketide cyclase / dehydrase and lipid transport</fullName>
    </recommendedName>
</protein>
<gene>
    <name evidence="2" type="ORF">POL58_18465</name>
</gene>
<reference evidence="2 3" key="1">
    <citation type="submission" date="2022-11" db="EMBL/GenBank/DDBJ databases">
        <title>Minimal conservation of predation-associated metabolite biosynthetic gene clusters underscores biosynthetic potential of Myxococcota including descriptions for ten novel species: Archangium lansinium sp. nov., Myxococcus landrumus sp. nov., Nannocystis bai.</title>
        <authorList>
            <person name="Ahearne A."/>
            <person name="Stevens C."/>
            <person name="Dowd S."/>
        </authorList>
    </citation>
    <scope>NUCLEOTIDE SEQUENCE [LARGE SCALE GENOMIC DNA]</scope>
    <source>
        <strain evidence="2 3">NCELM</strain>
    </source>
</reference>
<evidence type="ECO:0000256" key="1">
    <source>
        <dbReference type="SAM" id="MobiDB-lite"/>
    </source>
</evidence>
<proteinExistence type="predicted"/>
<keyword evidence="3" id="KW-1185">Reference proteome</keyword>
<evidence type="ECO:0000313" key="3">
    <source>
        <dbReference type="Proteomes" id="UP001217838"/>
    </source>
</evidence>
<evidence type="ECO:0000313" key="2">
    <source>
        <dbReference type="EMBL" id="MDC0669744.1"/>
    </source>
</evidence>
<accession>A0ABT5B6L1</accession>